<sequence length="119" mass="14026">MTDDKLKELEDLIREADQALEFGEIDLGSMMLDLITSYRELQKIVDEWGSDYENLSEKAIRHEDDKKELLASLRQLNKEWEKWKTTSNFTPTRFFELSKCIDSATQVYTKHSTDTEVKE</sequence>
<evidence type="ECO:0000256" key="1">
    <source>
        <dbReference type="SAM" id="Coils"/>
    </source>
</evidence>
<protein>
    <submittedName>
        <fullName evidence="2">Uncharacterized protein</fullName>
    </submittedName>
</protein>
<dbReference type="EMBL" id="LAZR01057923">
    <property type="protein sequence ID" value="KKK71023.1"/>
    <property type="molecule type" value="Genomic_DNA"/>
</dbReference>
<feature type="coiled-coil region" evidence="1">
    <location>
        <begin position="6"/>
        <end position="79"/>
    </location>
</feature>
<comment type="caution">
    <text evidence="2">The sequence shown here is derived from an EMBL/GenBank/DDBJ whole genome shotgun (WGS) entry which is preliminary data.</text>
</comment>
<reference evidence="2" key="1">
    <citation type="journal article" date="2015" name="Nature">
        <title>Complex archaea that bridge the gap between prokaryotes and eukaryotes.</title>
        <authorList>
            <person name="Spang A."/>
            <person name="Saw J.H."/>
            <person name="Jorgensen S.L."/>
            <person name="Zaremba-Niedzwiedzka K."/>
            <person name="Martijn J."/>
            <person name="Lind A.E."/>
            <person name="van Eijk R."/>
            <person name="Schleper C."/>
            <person name="Guy L."/>
            <person name="Ettema T.J."/>
        </authorList>
    </citation>
    <scope>NUCLEOTIDE SEQUENCE</scope>
</reference>
<dbReference type="AlphaFoldDB" id="A0A0F8XPX7"/>
<proteinExistence type="predicted"/>
<evidence type="ECO:0000313" key="2">
    <source>
        <dbReference type="EMBL" id="KKK71023.1"/>
    </source>
</evidence>
<organism evidence="2">
    <name type="scientific">marine sediment metagenome</name>
    <dbReference type="NCBI Taxonomy" id="412755"/>
    <lineage>
        <taxon>unclassified sequences</taxon>
        <taxon>metagenomes</taxon>
        <taxon>ecological metagenomes</taxon>
    </lineage>
</organism>
<gene>
    <name evidence="2" type="ORF">LCGC14_2918100</name>
</gene>
<accession>A0A0F8XPX7</accession>
<name>A0A0F8XPX7_9ZZZZ</name>
<keyword evidence="1" id="KW-0175">Coiled coil</keyword>